<keyword evidence="2" id="KW-1185">Reference proteome</keyword>
<evidence type="ECO:0000313" key="1">
    <source>
        <dbReference type="EMBL" id="AXE38379.1"/>
    </source>
</evidence>
<dbReference type="AlphaFoldDB" id="A0A344USY1"/>
<dbReference type="OrthoDB" id="4983072at2"/>
<name>A0A344USY1_9ACTN</name>
<organism evidence="1 2">
    <name type="scientific">Acidipropionibacterium virtanenii</name>
    <dbReference type="NCBI Taxonomy" id="2057246"/>
    <lineage>
        <taxon>Bacteria</taxon>
        <taxon>Bacillati</taxon>
        <taxon>Actinomycetota</taxon>
        <taxon>Actinomycetes</taxon>
        <taxon>Propionibacteriales</taxon>
        <taxon>Propionibacteriaceae</taxon>
        <taxon>Acidipropionibacterium</taxon>
    </lineage>
</organism>
<dbReference type="Proteomes" id="UP000251995">
    <property type="component" value="Chromosome"/>
</dbReference>
<reference evidence="1 2" key="1">
    <citation type="submission" date="2017-12" db="EMBL/GenBank/DDBJ databases">
        <title>The whole genome sequence of the Acidipropionibacterium virtanenii sp. nov. type strain JS278.</title>
        <authorList>
            <person name="Laine P."/>
            <person name="Deptula P."/>
            <person name="Varmanen P."/>
            <person name="Auvinen P."/>
        </authorList>
    </citation>
    <scope>NUCLEOTIDE SEQUENCE [LARGE SCALE GENOMIC DNA]</scope>
    <source>
        <strain evidence="1 2">JS278</strain>
    </source>
</reference>
<gene>
    <name evidence="1" type="ORF">JS278_01202</name>
</gene>
<accession>A0A344USY1</accession>
<proteinExistence type="predicted"/>
<dbReference type="KEGG" id="acij:JS278_01202"/>
<dbReference type="RefSeq" id="WP_114044395.1">
    <property type="nucleotide sequence ID" value="NZ_CP025198.1"/>
</dbReference>
<evidence type="ECO:0000313" key="2">
    <source>
        <dbReference type="Proteomes" id="UP000251995"/>
    </source>
</evidence>
<dbReference type="EMBL" id="CP025198">
    <property type="protein sequence ID" value="AXE38379.1"/>
    <property type="molecule type" value="Genomic_DNA"/>
</dbReference>
<sequence>MASHSDETNYFILVYDRAKRALSRTISYGTKSRHAVDDYSKLEREYEGDANVEVVLIGSDSIETVQRTHANYFGAAEVTNPLLRGILDTAGAV</sequence>
<protein>
    <submittedName>
        <fullName evidence="1">Uncharacterized protein</fullName>
    </submittedName>
</protein>